<protein>
    <submittedName>
        <fullName evidence="1">Uncharacterized protein</fullName>
    </submittedName>
</protein>
<accession>A0A5P2DFY6</accession>
<organism evidence="1 2">
    <name type="scientific">Streptomyces venezuelae</name>
    <dbReference type="NCBI Taxonomy" id="54571"/>
    <lineage>
        <taxon>Bacteria</taxon>
        <taxon>Bacillati</taxon>
        <taxon>Actinomycetota</taxon>
        <taxon>Actinomycetes</taxon>
        <taxon>Kitasatosporales</taxon>
        <taxon>Streptomycetaceae</taxon>
        <taxon>Streptomyces</taxon>
    </lineage>
</organism>
<sequence length="304" mass="33562">MGRRREAELDRDVAAFLAARAFTEIRHVAGGLTVRDTSPEEVLDRIRFLADLSHNLPGVARPRPRTPSRLGKPLGSFDQAMAERPLSWVWSTAGPEARAWMLRHIEQMTHHWTPPPPLPRSRTGPAPVTLRRQTGILLGRWPVRTPAGRRPLPAQARVLKALDTEGVCALNDEAHRLRLGLGGSGSWLRAHLAPDGVHYLLPDPADYYWPGNPDSSGGGIRWWQCTMLLRMRDGEQVASMVAVLPGTFAALPSTVPRRRQLRLAHVVRSVERDTSQWGRDHESACGPGLCGYVREAAGDAPTAT</sequence>
<name>A0A5P2DFY6_STRVZ</name>
<proteinExistence type="predicted"/>
<reference evidence="1 2" key="1">
    <citation type="submission" date="2018-05" db="EMBL/GenBank/DDBJ databases">
        <title>Streptomyces venezuelae.</title>
        <authorList>
            <person name="Kim W."/>
            <person name="Lee N."/>
            <person name="Cho B.-K."/>
        </authorList>
    </citation>
    <scope>NUCLEOTIDE SEQUENCE [LARGE SCALE GENOMIC DNA]</scope>
    <source>
        <strain evidence="1 2">ATCC 21018</strain>
    </source>
</reference>
<dbReference type="AlphaFoldDB" id="A0A5P2DFY6"/>
<dbReference type="EMBL" id="CP029189">
    <property type="protein sequence ID" value="QES53038.1"/>
    <property type="molecule type" value="Genomic_DNA"/>
</dbReference>
<gene>
    <name evidence="1" type="ORF">DEJ51_01150</name>
</gene>
<evidence type="ECO:0000313" key="1">
    <source>
        <dbReference type="EMBL" id="QES53038.1"/>
    </source>
</evidence>
<evidence type="ECO:0000313" key="2">
    <source>
        <dbReference type="Proteomes" id="UP000324101"/>
    </source>
</evidence>
<dbReference type="Proteomes" id="UP000324101">
    <property type="component" value="Chromosome"/>
</dbReference>